<comment type="subcellular location">
    <subcellularLocation>
        <location evidence="1">Membrane</location>
        <topology evidence="1">Peripheral membrane protein</topology>
    </subcellularLocation>
</comment>
<evidence type="ECO:0000259" key="10">
    <source>
        <dbReference type="Pfam" id="PF00501"/>
    </source>
</evidence>
<dbReference type="Gene3D" id="3.30.300.30">
    <property type="match status" value="1"/>
</dbReference>
<protein>
    <recommendedName>
        <fullName evidence="7">Long-chain-fatty-acid--CoA ligase</fullName>
        <ecNumber evidence="6">6.2.1.3</ecNumber>
    </recommendedName>
    <alternativeName>
        <fullName evidence="8">Long-chain acyl-CoA synthetase</fullName>
    </alternativeName>
</protein>
<keyword evidence="5 9" id="KW-0472">Membrane</keyword>
<evidence type="ECO:0000313" key="12">
    <source>
        <dbReference type="EMBL" id="QPK01448.1"/>
    </source>
</evidence>
<dbReference type="GO" id="GO:0016020">
    <property type="term" value="C:membrane"/>
    <property type="evidence" value="ECO:0007669"/>
    <property type="project" value="UniProtKB-SubCell"/>
</dbReference>
<organism evidence="12">
    <name type="scientific">Enterobacter mori</name>
    <dbReference type="NCBI Taxonomy" id="539813"/>
    <lineage>
        <taxon>Bacteria</taxon>
        <taxon>Pseudomonadati</taxon>
        <taxon>Pseudomonadota</taxon>
        <taxon>Gammaproteobacteria</taxon>
        <taxon>Enterobacterales</taxon>
        <taxon>Enterobacteriaceae</taxon>
        <taxon>Enterobacter</taxon>
    </lineage>
</organism>
<dbReference type="InterPro" id="IPR020845">
    <property type="entry name" value="AMP-binding_CS"/>
</dbReference>
<dbReference type="GO" id="GO:0004467">
    <property type="term" value="F:long-chain fatty acid-CoA ligase activity"/>
    <property type="evidence" value="ECO:0007669"/>
    <property type="project" value="UniProtKB-EC"/>
</dbReference>
<dbReference type="Pfam" id="PF00501">
    <property type="entry name" value="AMP-binding"/>
    <property type="match status" value="1"/>
</dbReference>
<dbReference type="Pfam" id="PF13193">
    <property type="entry name" value="AMP-binding_C"/>
    <property type="match status" value="1"/>
</dbReference>
<dbReference type="EMBL" id="CP061801">
    <property type="protein sequence ID" value="QPK01448.1"/>
    <property type="molecule type" value="Genomic_DNA"/>
</dbReference>
<dbReference type="InterPro" id="IPR025110">
    <property type="entry name" value="AMP-bd_C"/>
</dbReference>
<dbReference type="PANTHER" id="PTHR43767">
    <property type="entry name" value="LONG-CHAIN-FATTY-ACID--COA LIGASE"/>
    <property type="match status" value="1"/>
</dbReference>
<dbReference type="InterPro" id="IPR050237">
    <property type="entry name" value="ATP-dep_AMP-bd_enzyme"/>
</dbReference>
<dbReference type="Gene3D" id="3.40.50.12780">
    <property type="entry name" value="N-terminal domain of ligase-like"/>
    <property type="match status" value="1"/>
</dbReference>
<comment type="similarity">
    <text evidence="3">Belongs to the ATP-dependent AMP-binding enzyme family.</text>
</comment>
<evidence type="ECO:0000256" key="9">
    <source>
        <dbReference type="SAM" id="Phobius"/>
    </source>
</evidence>
<accession>A0A7T0H133</accession>
<evidence type="ECO:0000256" key="6">
    <source>
        <dbReference type="ARBA" id="ARBA00026121"/>
    </source>
</evidence>
<dbReference type="AlphaFoldDB" id="A0A7T0H133"/>
<evidence type="ECO:0000256" key="3">
    <source>
        <dbReference type="ARBA" id="ARBA00006432"/>
    </source>
</evidence>
<evidence type="ECO:0000256" key="1">
    <source>
        <dbReference type="ARBA" id="ARBA00004170"/>
    </source>
</evidence>
<gene>
    <name evidence="12" type="ORF">IDM36_04745</name>
</gene>
<proteinExistence type="inferred from homology"/>
<reference evidence="12" key="1">
    <citation type="submission" date="2020-09" db="EMBL/GenBank/DDBJ databases">
        <title>First Report of a novel Colistin-Resistant species of Enterobacter cloacae complex Producing MCR-5 isolated from hospital sewage water.</title>
        <authorList>
            <person name="Zhou K."/>
        </authorList>
    </citation>
    <scope>NUCLEOTIDE SEQUENCE [LARGE SCALE GENOMIC DNA]</scope>
    <source>
        <strain evidence="12">HSW1412</strain>
    </source>
</reference>
<comment type="pathway">
    <text evidence="2">Lipid metabolism; fatty acid beta-oxidation.</text>
</comment>
<keyword evidence="9" id="KW-1133">Transmembrane helix</keyword>
<dbReference type="InterPro" id="IPR000873">
    <property type="entry name" value="AMP-dep_synth/lig_dom"/>
</dbReference>
<feature type="transmembrane region" description="Helical" evidence="9">
    <location>
        <begin position="231"/>
        <end position="254"/>
    </location>
</feature>
<evidence type="ECO:0000256" key="5">
    <source>
        <dbReference type="ARBA" id="ARBA00023136"/>
    </source>
</evidence>
<dbReference type="InterPro" id="IPR042099">
    <property type="entry name" value="ANL_N_sf"/>
</dbReference>
<sequence length="526" mass="58192">MKQNQTKEHHTLTEMFESSCITYECYPAIICNDAIVSYAKMGELSRNIAAWLQNEAFFTRGDCIAIMLPNSLQYAISVMGVLRSGMVVVNINPNSTRYEIEKYMMDCCPKAIITLPELKEKCPEGDNLYIIEAGMDDFPDTPDECLSDSYEKGNLTTLEKIIFLGQSCSFTAPEVKQNTLAFLQYTGGTSGIPKAAMLTHGNIAANLNQLHHVCGEYLTKGKERIVTALPLYHIFSLTVNFLYFFSIGAVNIFIRDARKIDDVISAMMKYKFTAITGVNTLYNALLNHHKFTELDFSAVNFCVSGGTELVRPVAEKWFGMTGKPILAGYGMTECSPLVSVQSFATTQCLSNVGCAVTETQIKLVDADGNTVSPGEKGEVAVKGPQVMSGYWKRDGETHEALRDGWYFTGDLAVQDRQGVITIQGRKKDIIIVSGFNVYPAEIEAVVLQHPSVKEAVAIGVQDDVTGEAIKLFIVPSDITPMESDIRDYCRKFVTSYKVPKHIEYIDALPKSGVGKVLRYKLKGISE</sequence>
<evidence type="ECO:0000256" key="2">
    <source>
        <dbReference type="ARBA" id="ARBA00005005"/>
    </source>
</evidence>
<evidence type="ECO:0000259" key="11">
    <source>
        <dbReference type="Pfam" id="PF13193"/>
    </source>
</evidence>
<dbReference type="PROSITE" id="PS00455">
    <property type="entry name" value="AMP_BINDING"/>
    <property type="match status" value="1"/>
</dbReference>
<keyword evidence="4" id="KW-0436">Ligase</keyword>
<dbReference type="EC" id="6.2.1.3" evidence="6"/>
<dbReference type="InterPro" id="IPR045851">
    <property type="entry name" value="AMP-bd_C_sf"/>
</dbReference>
<evidence type="ECO:0000256" key="4">
    <source>
        <dbReference type="ARBA" id="ARBA00022598"/>
    </source>
</evidence>
<keyword evidence="9" id="KW-0812">Transmembrane</keyword>
<feature type="domain" description="AMP-binding enzyme C-terminal" evidence="11">
    <location>
        <begin position="441"/>
        <end position="515"/>
    </location>
</feature>
<feature type="domain" description="AMP-dependent synthetase/ligase" evidence="10">
    <location>
        <begin position="23"/>
        <end position="391"/>
    </location>
</feature>
<dbReference type="SUPFAM" id="SSF56801">
    <property type="entry name" value="Acetyl-CoA synthetase-like"/>
    <property type="match status" value="1"/>
</dbReference>
<dbReference type="PANTHER" id="PTHR43767:SF8">
    <property type="entry name" value="LONG-CHAIN-FATTY-ACID--COA LIGASE"/>
    <property type="match status" value="1"/>
</dbReference>
<evidence type="ECO:0000256" key="7">
    <source>
        <dbReference type="ARBA" id="ARBA00039545"/>
    </source>
</evidence>
<evidence type="ECO:0000256" key="8">
    <source>
        <dbReference type="ARBA" id="ARBA00042773"/>
    </source>
</evidence>
<name>A0A7T0H133_9ENTR</name>